<evidence type="ECO:0000256" key="7">
    <source>
        <dbReference type="ARBA" id="ARBA00023065"/>
    </source>
</evidence>
<feature type="transmembrane region" description="Helical" evidence="9">
    <location>
        <begin position="172"/>
        <end position="195"/>
    </location>
</feature>
<dbReference type="EMBL" id="CP045725">
    <property type="protein sequence ID" value="QGF23737.1"/>
    <property type="molecule type" value="Genomic_DNA"/>
</dbReference>
<dbReference type="Proteomes" id="UP000386847">
    <property type="component" value="Chromosome"/>
</dbReference>
<name>A0A5Q2FD79_9ACTN</name>
<dbReference type="Pfam" id="PF00999">
    <property type="entry name" value="Na_H_Exchanger"/>
    <property type="match status" value="1"/>
</dbReference>
<dbReference type="GO" id="GO:0016020">
    <property type="term" value="C:membrane"/>
    <property type="evidence" value="ECO:0007669"/>
    <property type="project" value="UniProtKB-SubCell"/>
</dbReference>
<feature type="transmembrane region" description="Helical" evidence="9">
    <location>
        <begin position="292"/>
        <end position="312"/>
    </location>
</feature>
<dbReference type="KEGG" id="rain:Rai3103_08705"/>
<reference evidence="11 12" key="1">
    <citation type="submission" date="2019-10" db="EMBL/GenBank/DDBJ databases">
        <title>Genomic analysis of Raineyella sp. CBA3103.</title>
        <authorList>
            <person name="Roh S.W."/>
        </authorList>
    </citation>
    <scope>NUCLEOTIDE SEQUENCE [LARGE SCALE GENOMIC DNA]</scope>
    <source>
        <strain evidence="11 12">CBA3103</strain>
    </source>
</reference>
<evidence type="ECO:0000256" key="5">
    <source>
        <dbReference type="ARBA" id="ARBA00022692"/>
    </source>
</evidence>
<feature type="transmembrane region" description="Helical" evidence="9">
    <location>
        <begin position="350"/>
        <end position="371"/>
    </location>
</feature>
<dbReference type="RefSeq" id="WP_153572267.1">
    <property type="nucleotide sequence ID" value="NZ_CP045725.1"/>
</dbReference>
<evidence type="ECO:0000256" key="2">
    <source>
        <dbReference type="ARBA" id="ARBA00005551"/>
    </source>
</evidence>
<evidence type="ECO:0000259" key="10">
    <source>
        <dbReference type="Pfam" id="PF00999"/>
    </source>
</evidence>
<dbReference type="InterPro" id="IPR006153">
    <property type="entry name" value="Cation/H_exchanger_TM"/>
</dbReference>
<evidence type="ECO:0000256" key="9">
    <source>
        <dbReference type="SAM" id="Phobius"/>
    </source>
</evidence>
<feature type="transmembrane region" description="Helical" evidence="9">
    <location>
        <begin position="147"/>
        <end position="166"/>
    </location>
</feature>
<dbReference type="PANTHER" id="PTHR43562:SF1">
    <property type="entry name" value="NA(+)_H(+) ANTIPORTER YJBQ-RELATED"/>
    <property type="match status" value="1"/>
</dbReference>
<evidence type="ECO:0000256" key="1">
    <source>
        <dbReference type="ARBA" id="ARBA00004141"/>
    </source>
</evidence>
<comment type="similarity">
    <text evidence="2">Belongs to the monovalent cation:proton antiporter 2 (CPA2) transporter (TC 2.A.37) family.</text>
</comment>
<feature type="transmembrane region" description="Helical" evidence="9">
    <location>
        <begin position="258"/>
        <end position="280"/>
    </location>
</feature>
<accession>A0A5Q2FD79</accession>
<feature type="transmembrane region" description="Helical" evidence="9">
    <location>
        <begin position="55"/>
        <end position="76"/>
    </location>
</feature>
<dbReference type="GO" id="GO:1902600">
    <property type="term" value="P:proton transmembrane transport"/>
    <property type="evidence" value="ECO:0007669"/>
    <property type="project" value="InterPro"/>
</dbReference>
<protein>
    <submittedName>
        <fullName evidence="11">Cation:proton antiporter</fullName>
    </submittedName>
</protein>
<feature type="domain" description="Cation/H+ exchanger transmembrane" evidence="10">
    <location>
        <begin position="12"/>
        <end position="361"/>
    </location>
</feature>
<evidence type="ECO:0000256" key="8">
    <source>
        <dbReference type="ARBA" id="ARBA00023136"/>
    </source>
</evidence>
<feature type="transmembrane region" description="Helical" evidence="9">
    <location>
        <begin position="116"/>
        <end position="135"/>
    </location>
</feature>
<dbReference type="AlphaFoldDB" id="A0A5Q2FD79"/>
<evidence type="ECO:0000313" key="11">
    <source>
        <dbReference type="EMBL" id="QGF23737.1"/>
    </source>
</evidence>
<evidence type="ECO:0000313" key="12">
    <source>
        <dbReference type="Proteomes" id="UP000386847"/>
    </source>
</evidence>
<feature type="transmembrane region" description="Helical" evidence="9">
    <location>
        <begin position="88"/>
        <end position="110"/>
    </location>
</feature>
<keyword evidence="3" id="KW-0813">Transport</keyword>
<dbReference type="Gene3D" id="1.20.1530.20">
    <property type="match status" value="1"/>
</dbReference>
<keyword evidence="7" id="KW-0406">Ion transport</keyword>
<organism evidence="11 12">
    <name type="scientific">Raineyella fluvialis</name>
    <dbReference type="NCBI Taxonomy" id="2662261"/>
    <lineage>
        <taxon>Bacteria</taxon>
        <taxon>Bacillati</taxon>
        <taxon>Actinomycetota</taxon>
        <taxon>Actinomycetes</taxon>
        <taxon>Propionibacteriales</taxon>
        <taxon>Propionibacteriaceae</taxon>
        <taxon>Raineyella</taxon>
    </lineage>
</organism>
<evidence type="ECO:0000256" key="4">
    <source>
        <dbReference type="ARBA" id="ARBA00022449"/>
    </source>
</evidence>
<dbReference type="PANTHER" id="PTHR43562">
    <property type="entry name" value="NAPA-TYPE SODIUM/HYDROGEN ANTIPORTER"/>
    <property type="match status" value="1"/>
</dbReference>
<keyword evidence="8 9" id="KW-0472">Membrane</keyword>
<evidence type="ECO:0000256" key="3">
    <source>
        <dbReference type="ARBA" id="ARBA00022448"/>
    </source>
</evidence>
<evidence type="ECO:0000256" key="6">
    <source>
        <dbReference type="ARBA" id="ARBA00022989"/>
    </source>
</evidence>
<dbReference type="InterPro" id="IPR038770">
    <property type="entry name" value="Na+/solute_symporter_sf"/>
</dbReference>
<comment type="subcellular location">
    <subcellularLocation>
        <location evidence="1">Membrane</location>
        <topology evidence="1">Multi-pass membrane protein</topology>
    </subcellularLocation>
</comment>
<keyword evidence="6 9" id="KW-1133">Transmembrane helix</keyword>
<feature type="transmembrane region" description="Helical" evidence="9">
    <location>
        <begin position="219"/>
        <end position="252"/>
    </location>
</feature>
<keyword evidence="12" id="KW-1185">Reference proteome</keyword>
<proteinExistence type="inferred from homology"/>
<dbReference type="GO" id="GO:0015297">
    <property type="term" value="F:antiporter activity"/>
    <property type="evidence" value="ECO:0007669"/>
    <property type="project" value="UniProtKB-KW"/>
</dbReference>
<keyword evidence="4" id="KW-0050">Antiport</keyword>
<keyword evidence="5 9" id="KW-0812">Transmembrane</keyword>
<sequence>MSFSVLALLCLVALAGPVLSLPRGSHLPVAIGELAVGLVLGATGLRVLHAADPTFSFLADVGFGLVMFVAGTHVPVRDPALRTGLRVGVLRAVLVGVLAAVLGVGLAMAFGTGHAALYAVVLASSSASMVMPALNGLPLDGRAIVQMLPQVALADAACIVLLPLVIDPAHVLRAGLGALVVLVAAAAILGFLFWLERSGRRKAIHDLSQDRGLAVELRLALTLLFALAALATSMHVSIMLAGFALGLAYAAIGEPRRLAHQVFALTEGLFSPIFFVWLGASLNLRLLGAYPSAIGLGLALGAGALLVHAAMALTGQPLPVAAITAAQMGVPVAAATLGTNLGVLRPGEDAALLLSAIVTVVAIAALSAPLARIATEGATGAAPSGGAAR</sequence>
<gene>
    <name evidence="11" type="ORF">Rai3103_08705</name>
</gene>
<feature type="transmembrane region" description="Helical" evidence="9">
    <location>
        <begin position="318"/>
        <end position="338"/>
    </location>
</feature>